<dbReference type="Pfam" id="PF23265">
    <property type="entry name" value="Ig-like_KY"/>
    <property type="match status" value="2"/>
</dbReference>
<reference evidence="2" key="1">
    <citation type="submission" date="2021-02" db="EMBL/GenBank/DDBJ databases">
        <authorList>
            <person name="Nowell W R."/>
        </authorList>
    </citation>
    <scope>NUCLEOTIDE SEQUENCE</scope>
</reference>
<gene>
    <name evidence="2" type="ORF">KQP761_LOCUS4989</name>
</gene>
<dbReference type="InterPro" id="IPR038765">
    <property type="entry name" value="Papain-like_cys_pep_sf"/>
</dbReference>
<organism evidence="2 3">
    <name type="scientific">Rotaria magnacalcarata</name>
    <dbReference type="NCBI Taxonomy" id="392030"/>
    <lineage>
        <taxon>Eukaryota</taxon>
        <taxon>Metazoa</taxon>
        <taxon>Spiralia</taxon>
        <taxon>Gnathifera</taxon>
        <taxon>Rotifera</taxon>
        <taxon>Eurotatoria</taxon>
        <taxon>Bdelloidea</taxon>
        <taxon>Philodinida</taxon>
        <taxon>Philodinidae</taxon>
        <taxon>Rotaria</taxon>
    </lineage>
</organism>
<feature type="domain" description="Transglutaminase-like" evidence="1">
    <location>
        <begin position="156"/>
        <end position="224"/>
    </location>
</feature>
<comment type="caution">
    <text evidence="2">The sequence shown here is derived from an EMBL/GenBank/DDBJ whole genome shotgun (WGS) entry which is preliminary data.</text>
</comment>
<protein>
    <recommendedName>
        <fullName evidence="1">Transglutaminase-like domain-containing protein</fullName>
    </recommendedName>
</protein>
<accession>A0A815E5P9</accession>
<dbReference type="InterPro" id="IPR002931">
    <property type="entry name" value="Transglutaminase-like"/>
</dbReference>
<dbReference type="PANTHER" id="PTHR46333:SF2">
    <property type="entry name" value="CYTOKINESIS PROTEIN 3"/>
    <property type="match status" value="1"/>
</dbReference>
<evidence type="ECO:0000313" key="2">
    <source>
        <dbReference type="EMBL" id="CAF1305615.1"/>
    </source>
</evidence>
<evidence type="ECO:0000313" key="3">
    <source>
        <dbReference type="Proteomes" id="UP000663834"/>
    </source>
</evidence>
<dbReference type="SUPFAM" id="SSF54001">
    <property type="entry name" value="Cysteine proteinases"/>
    <property type="match status" value="1"/>
</dbReference>
<dbReference type="EMBL" id="CAJNOW010001112">
    <property type="protein sequence ID" value="CAF1305615.1"/>
    <property type="molecule type" value="Genomic_DNA"/>
</dbReference>
<dbReference type="PANTHER" id="PTHR46333">
    <property type="entry name" value="CYTOKINESIS PROTEIN 3"/>
    <property type="match status" value="1"/>
</dbReference>
<sequence length="719" mass="81638">MGCKVCKGHTVNESAIQKIDNNNRSSKYQVGDSTTTPTIEHNRISSNVRPVDDPIVVQLPEKDIHVHIQVADSQAFNDLFVQQRQQAINNRSYQSTVQSWQPKSLQQLTELIKAVSKGKSLVDQHWIIFYWIACNIDYDTESYFSKDYKDQTAEGVFRFKKGVCAGYANLYKYLCDQLGVPCEIISGYAKGYGFENRKDAPTETDHAWNAVEIDHHWYLMESTWGAGHLNDKKQYERELTSYYFLPRPNEMIYHHLPEDAKWQLLKSPINMEQYLQMPKLRPLYFDLKLELVSPRDQAYVNLLPGKPYALVLIRTSATVKLKASLKSKNDEIDGGHRIMFDDQNQLYNCCFAPSHVGNYKITIFAKGAATDSNTYHEVLELSLDVKKILVNPISFPKTWDYFSDCGLEIISPPSTHLIKISNGDSNTQILIRTPEDVELMGHLENEAKQAITDGHRVYYDQRKKIWRCDFAPDRDGLFEAIVMAKKKSQSGSYNAAVAFKIEATQIPLPPISYPYTWQSFYDFGLKIKAPAHRSDATWAENASYTEVLIKAPDDVRLSGSIQYNHVTVENGSLAQFDNEKKLWQILFAPERTGKHEIIVFASKTNEEGSSSVVRFNLDVTKLRRPMKFPVIYSAFQTAKCQLVTPIDGVLKKGAVVPIECVIPGAIDVNVTVDSKWIGSEGYKDPILQRKITVGSKEVGIYAKYGGTSSYNGLVKYNVE</sequence>
<dbReference type="Proteomes" id="UP000663834">
    <property type="component" value="Unassembled WGS sequence"/>
</dbReference>
<dbReference type="InterPro" id="IPR052557">
    <property type="entry name" value="CAP/Cytokinesis_protein"/>
</dbReference>
<dbReference type="OrthoDB" id="6129702at2759"/>
<dbReference type="GO" id="GO:0005737">
    <property type="term" value="C:cytoplasm"/>
    <property type="evidence" value="ECO:0007669"/>
    <property type="project" value="TreeGrafter"/>
</dbReference>
<name>A0A815E5P9_9BILA</name>
<evidence type="ECO:0000259" key="1">
    <source>
        <dbReference type="SMART" id="SM00460"/>
    </source>
</evidence>
<proteinExistence type="predicted"/>
<dbReference type="AlphaFoldDB" id="A0A815E5P9"/>
<dbReference type="SMART" id="SM00460">
    <property type="entry name" value="TGc"/>
    <property type="match status" value="1"/>
</dbReference>
<dbReference type="Gene3D" id="3.10.620.30">
    <property type="match status" value="1"/>
</dbReference>
<dbReference type="InterPro" id="IPR056564">
    <property type="entry name" value="Ig-like_KY"/>
</dbReference>
<dbReference type="Pfam" id="PF01841">
    <property type="entry name" value="Transglut_core"/>
    <property type="match status" value="1"/>
</dbReference>